<dbReference type="PANTHER" id="PTHR30636:SF3">
    <property type="entry name" value="UPF0701 PROTEIN YICC"/>
    <property type="match status" value="1"/>
</dbReference>
<evidence type="ECO:0000256" key="1">
    <source>
        <dbReference type="ARBA" id="ARBA00001968"/>
    </source>
</evidence>
<dbReference type="GO" id="GO:0004521">
    <property type="term" value="F:RNA endonuclease activity"/>
    <property type="evidence" value="ECO:0007669"/>
    <property type="project" value="InterPro"/>
</dbReference>
<organism evidence="8 9">
    <name type="scientific">Ottowia testudinis</name>
    <dbReference type="NCBI Taxonomy" id="2816950"/>
    <lineage>
        <taxon>Bacteria</taxon>
        <taxon>Pseudomonadati</taxon>
        <taxon>Pseudomonadota</taxon>
        <taxon>Betaproteobacteria</taxon>
        <taxon>Burkholderiales</taxon>
        <taxon>Comamonadaceae</taxon>
        <taxon>Ottowia</taxon>
    </lineage>
</organism>
<keyword evidence="3" id="KW-0255">Endonuclease</keyword>
<dbReference type="InterPro" id="IPR005229">
    <property type="entry name" value="YicC/YloC-like"/>
</dbReference>
<dbReference type="RefSeq" id="WP_208007485.1">
    <property type="nucleotide sequence ID" value="NZ_CP071796.1"/>
</dbReference>
<dbReference type="Pfam" id="PF08340">
    <property type="entry name" value="YicC-like_C"/>
    <property type="match status" value="1"/>
</dbReference>
<dbReference type="Proteomes" id="UP000663903">
    <property type="component" value="Chromosome"/>
</dbReference>
<proteinExistence type="inferred from homology"/>
<dbReference type="AlphaFoldDB" id="A0A975H4M5"/>
<dbReference type="KEGG" id="otd:J1M35_13110"/>
<dbReference type="InterPro" id="IPR013527">
    <property type="entry name" value="YicC-like_N"/>
</dbReference>
<evidence type="ECO:0000256" key="2">
    <source>
        <dbReference type="ARBA" id="ARBA00022722"/>
    </source>
</evidence>
<dbReference type="PANTHER" id="PTHR30636">
    <property type="entry name" value="UPF0701 PROTEIN YICC"/>
    <property type="match status" value="1"/>
</dbReference>
<accession>A0A975H4M5</accession>
<evidence type="ECO:0000259" key="7">
    <source>
        <dbReference type="Pfam" id="PF08340"/>
    </source>
</evidence>
<evidence type="ECO:0000256" key="5">
    <source>
        <dbReference type="ARBA" id="ARBA00035648"/>
    </source>
</evidence>
<evidence type="ECO:0000313" key="9">
    <source>
        <dbReference type="Proteomes" id="UP000663903"/>
    </source>
</evidence>
<protein>
    <submittedName>
        <fullName evidence="8">YicC family protein</fullName>
    </submittedName>
</protein>
<evidence type="ECO:0000259" key="6">
    <source>
        <dbReference type="Pfam" id="PF03755"/>
    </source>
</evidence>
<evidence type="ECO:0000313" key="8">
    <source>
        <dbReference type="EMBL" id="QTD44072.1"/>
    </source>
</evidence>
<feature type="domain" description="Endoribonuclease YicC-like C-terminal" evidence="7">
    <location>
        <begin position="185"/>
        <end position="306"/>
    </location>
</feature>
<reference evidence="8" key="1">
    <citation type="submission" date="2021-03" db="EMBL/GenBank/DDBJ databases">
        <title>Ottowia sp. 27C isolated from the cloaca of a Giant Asian pond turtle (Heosemys grandis).</title>
        <authorList>
            <person name="Spergser J."/>
            <person name="Busse H.-J."/>
        </authorList>
    </citation>
    <scope>NUCLEOTIDE SEQUENCE</scope>
    <source>
        <strain evidence="8">27C</strain>
    </source>
</reference>
<gene>
    <name evidence="8" type="ORF">J1M35_13110</name>
</gene>
<keyword evidence="9" id="KW-1185">Reference proteome</keyword>
<dbReference type="Pfam" id="PF03755">
    <property type="entry name" value="YicC-like_N"/>
    <property type="match status" value="1"/>
</dbReference>
<feature type="domain" description="Endoribonuclease YicC-like N-terminal" evidence="6">
    <location>
        <begin position="3"/>
        <end position="164"/>
    </location>
</feature>
<comment type="cofactor">
    <cofactor evidence="1">
        <name>a divalent metal cation</name>
        <dbReference type="ChEBI" id="CHEBI:60240"/>
    </cofactor>
</comment>
<keyword evidence="4" id="KW-0378">Hydrolase</keyword>
<sequence>MSVYSMTGYASGQQALAAGAEDAPSWKNAHHRLGLELRSVNSRFLDLGFRLSDDLRQHEPALRALLNQRLKRGKVELRAYLQSQGDDTVADPPPRLLQRLASVQDQVRVWLPDAAGLSVADVLRVAGGGEPMDDERTADALFALAKTVLDDFVAAREREGERLVQLIRERVAQLRKLAAAAAPLVPEAVQAQKQRFLARWQEALTAGGPQVAPEAAQDRALAEATAFAIRIDVAEELGRLTAHLDEIDAVLKKGGEVGKRLDFLIQELHREANTLGSKSAALELTRISVDMKVLIEQMREQVQNIE</sequence>
<dbReference type="EMBL" id="CP071796">
    <property type="protein sequence ID" value="QTD44072.1"/>
    <property type="molecule type" value="Genomic_DNA"/>
</dbReference>
<keyword evidence="2" id="KW-0540">Nuclease</keyword>
<evidence type="ECO:0000256" key="4">
    <source>
        <dbReference type="ARBA" id="ARBA00022801"/>
    </source>
</evidence>
<comment type="similarity">
    <text evidence="5">Belongs to the YicC/YloC family.</text>
</comment>
<dbReference type="NCBIfam" id="TIGR00255">
    <property type="entry name" value="YicC/YloC family endoribonuclease"/>
    <property type="match status" value="1"/>
</dbReference>
<evidence type="ECO:0000256" key="3">
    <source>
        <dbReference type="ARBA" id="ARBA00022759"/>
    </source>
</evidence>
<name>A0A975H4M5_9BURK</name>
<dbReference type="InterPro" id="IPR013551">
    <property type="entry name" value="YicC-like_C"/>
</dbReference>
<dbReference type="GO" id="GO:0016787">
    <property type="term" value="F:hydrolase activity"/>
    <property type="evidence" value="ECO:0007669"/>
    <property type="project" value="UniProtKB-KW"/>
</dbReference>